<dbReference type="PROSITE" id="PS50013">
    <property type="entry name" value="CHROMO_2"/>
    <property type="match status" value="1"/>
</dbReference>
<dbReference type="Gene3D" id="2.40.50.40">
    <property type="match status" value="1"/>
</dbReference>
<dbReference type="SUPFAM" id="SSF54160">
    <property type="entry name" value="Chromo domain-like"/>
    <property type="match status" value="1"/>
</dbReference>
<evidence type="ECO:0000259" key="2">
    <source>
        <dbReference type="PROSITE" id="PS50013"/>
    </source>
</evidence>
<dbReference type="InterPro" id="IPR027417">
    <property type="entry name" value="P-loop_NTPase"/>
</dbReference>
<feature type="compositionally biased region" description="Polar residues" evidence="1">
    <location>
        <begin position="1094"/>
        <end position="1113"/>
    </location>
</feature>
<dbReference type="Pfam" id="PF00385">
    <property type="entry name" value="Chromo"/>
    <property type="match status" value="1"/>
</dbReference>
<feature type="region of interest" description="Disordered" evidence="1">
    <location>
        <begin position="1093"/>
        <end position="1193"/>
    </location>
</feature>
<evidence type="ECO:0000313" key="4">
    <source>
        <dbReference type="Proteomes" id="UP001148786"/>
    </source>
</evidence>
<evidence type="ECO:0000256" key="1">
    <source>
        <dbReference type="SAM" id="MobiDB-lite"/>
    </source>
</evidence>
<dbReference type="GO" id="GO:0031380">
    <property type="term" value="C:nuclear RNA-directed RNA polymerase complex"/>
    <property type="evidence" value="ECO:0007669"/>
    <property type="project" value="TreeGrafter"/>
</dbReference>
<sequence length="1600" mass="178643">MDRMSKATRKRNGLTVPSVLEEGQVHIRITMARKGVTTPIHGDVIIVRNPCLRPGDILKLRAVRHPKLDHLVDCLVFASQARPGRHAPPSMSSGGDLDGDEFFVCWDADIVPTTISESYDYPGNKEFNKKGITRIDLGTHFASYNASGVARVSALHAKWACSSLNGALCVQCQELNDSQSVILAKGAKVMITRNIWQDQGIVNATTGVVEDVRIWAEGSSRSELPIAVLVSCKTYRSPTLWYTEPRPGFPTRIPIIPITPFKTMFEMNGKTLSRTQLPLWLAWAATIHKSQGLTLGKIKLGLGKKEFLTGLTFVALSRVKAFDGIMITDQVDYPRVQNLEGKHLQYRLDDYYAFSTSGSESQHNKGSGTEDSLELGEVHRLAAYDKTPLDPDEDRGGIGRPYDSGENANSILPCRISGSFFPISLQTPNMDVHQKLFTGPTSRILPADTVRFGIPYREFPAQPPDDTWVYEAQRHILHHPGTPDHLIAPEAPAPPPQQFYPLAPEDGYHLEPDDRYLRGYVYWAGYDLSKLDVHRNRLVNIATPPEIHATLRGDKYEATPVPGMIQMVPGVPYVFRYNGDRSRTHTFGCLHTLESLSIYPDFDDILDASVSLAKLIWGCPAQAGLPEVPPVYTLPGLKVNDRSTARAPFNKDSLDGSYNLGSTVMKGEGMGTFLPAIQANSLETKKQIRDILQIVHRLRQLILPKCLSRFELEITNFYCNYNNTLSFGGESLINSIGEVQGAWHPDISDDVCLWTFYTLLLRIGPTGDPGPFCLARGGIYCRELNAWIIFLVFKGTDLHSGFAPLEDREAHMNWVNTELNAAWNLAGPQNRVGLVNYPGALPIHRLGSLNVSPPTRFGNYGSSAPHKTTQANFSEHGDIVLGNADAYSNRLGREAVMNFVNSVSFAGLSLNLDPDELLQKLTYQDPVDFRQVPLKQFPHHPIHDKELICHNLSLYHWHSNESHLFNLHITKKALKDARKNRILSATESLAVSTILELPELTDCGDPVDFEIEHVVAKTRVKNQIVYTVILKHSSELVNIPSDNPSIKGNPIILNWVKENFPPSINAARVIPNVPEEGETCSTNRQIEDRDSVLAPNSSTSSLTNINGVTLTPIPTSPMVSEESRSHTSAAINEDEITATPLLLNQKRSAKKRKMPATFNEDLDNERRKLRPRKGKREQELESSCPVNQDTDDEAQEFEVESILQHKINELGIHTWFVKWKNYSSDHNSWVEEENLSNCLQLLADFNKSCGVDTLEKSNNNSDTLTKNSRMSGAAQVAANLDTLCYLLDGDALDKEIASLFFWDEFEQTKLPSSSSFDIQSMLSLWAEHHTGNQSLLDLVPILPTDSMSTNIVKFELMQRAMVILQPMGLAIRHLDLLGRAFRQEMCRSLIAAFDWYTTSGPQLASRLMQIHQNGGYKALAVAIPLGLAKLVDHVVQHVYYTIQTDFHKRREVHKKKGSKNAILDFPVFDAWPSKFFNSEPILNPSKLPFDLYGVRIIAGKPTHAHHGVVNLRPSNFRGTGVSKNPIKAMYESSQVHLEEIWSTEILIPQLRFIDAEFSKKRSKFEDKNVRERSITRGAILACVAEACGSDGIFASTRIGQ</sequence>
<reference evidence="3" key="1">
    <citation type="submission" date="2022-07" db="EMBL/GenBank/DDBJ databases">
        <title>Genome Sequence of Agrocybe chaxingu.</title>
        <authorList>
            <person name="Buettner E."/>
        </authorList>
    </citation>
    <scope>NUCLEOTIDE SEQUENCE</scope>
    <source>
        <strain evidence="3">MP-N11</strain>
    </source>
</reference>
<dbReference type="GO" id="GO:0003723">
    <property type="term" value="F:RNA binding"/>
    <property type="evidence" value="ECO:0007669"/>
    <property type="project" value="UniProtKB-KW"/>
</dbReference>
<dbReference type="OrthoDB" id="3032681at2759"/>
<dbReference type="Proteomes" id="UP001148786">
    <property type="component" value="Unassembled WGS sequence"/>
</dbReference>
<dbReference type="InterPro" id="IPR016197">
    <property type="entry name" value="Chromo-like_dom_sf"/>
</dbReference>
<dbReference type="InterPro" id="IPR023780">
    <property type="entry name" value="Chromo_domain"/>
</dbReference>
<feature type="domain" description="Chromo" evidence="2">
    <location>
        <begin position="1197"/>
        <end position="1247"/>
    </location>
</feature>
<evidence type="ECO:0000313" key="3">
    <source>
        <dbReference type="EMBL" id="KAJ3501747.1"/>
    </source>
</evidence>
<dbReference type="InterPro" id="IPR007855">
    <property type="entry name" value="RDRP"/>
</dbReference>
<dbReference type="PANTHER" id="PTHR23079:SF55">
    <property type="entry name" value="RNA-DIRECTED RNA POLYMERASE"/>
    <property type="match status" value="1"/>
</dbReference>
<dbReference type="GO" id="GO:0030422">
    <property type="term" value="P:siRNA processing"/>
    <property type="evidence" value="ECO:0007669"/>
    <property type="project" value="TreeGrafter"/>
</dbReference>
<dbReference type="CDD" id="cd00024">
    <property type="entry name" value="CD_CSD"/>
    <property type="match status" value="1"/>
</dbReference>
<protein>
    <recommendedName>
        <fullName evidence="2">Chromo domain-containing protein</fullName>
    </recommendedName>
</protein>
<dbReference type="PANTHER" id="PTHR23079">
    <property type="entry name" value="RNA-DEPENDENT RNA POLYMERASE"/>
    <property type="match status" value="1"/>
</dbReference>
<dbReference type="EMBL" id="JANKHO010001387">
    <property type="protein sequence ID" value="KAJ3501747.1"/>
    <property type="molecule type" value="Genomic_DNA"/>
</dbReference>
<accession>A0A9W8K112</accession>
<proteinExistence type="predicted"/>
<dbReference type="CDD" id="cd18809">
    <property type="entry name" value="SF1_C_RecD"/>
    <property type="match status" value="1"/>
</dbReference>
<dbReference type="SUPFAM" id="SSF52540">
    <property type="entry name" value="P-loop containing nucleoside triphosphate hydrolases"/>
    <property type="match status" value="1"/>
</dbReference>
<comment type="caution">
    <text evidence="3">The sequence shown here is derived from an EMBL/GenBank/DDBJ whole genome shotgun (WGS) entry which is preliminary data.</text>
</comment>
<dbReference type="InterPro" id="IPR000953">
    <property type="entry name" value="Chromo/chromo_shadow_dom"/>
</dbReference>
<gene>
    <name evidence="3" type="ORF">NLJ89_g9201</name>
</gene>
<dbReference type="Pfam" id="PF05183">
    <property type="entry name" value="RdRP"/>
    <property type="match status" value="1"/>
</dbReference>
<dbReference type="GO" id="GO:0003968">
    <property type="term" value="F:RNA-directed RNA polymerase activity"/>
    <property type="evidence" value="ECO:0007669"/>
    <property type="project" value="UniProtKB-KW"/>
</dbReference>
<name>A0A9W8K112_9AGAR</name>
<keyword evidence="4" id="KW-1185">Reference proteome</keyword>
<dbReference type="SMART" id="SM00298">
    <property type="entry name" value="CHROMO"/>
    <property type="match status" value="1"/>
</dbReference>
<dbReference type="InterPro" id="IPR057596">
    <property type="entry name" value="RDRP_core"/>
</dbReference>
<organism evidence="3 4">
    <name type="scientific">Agrocybe chaxingu</name>
    <dbReference type="NCBI Taxonomy" id="84603"/>
    <lineage>
        <taxon>Eukaryota</taxon>
        <taxon>Fungi</taxon>
        <taxon>Dikarya</taxon>
        <taxon>Basidiomycota</taxon>
        <taxon>Agaricomycotina</taxon>
        <taxon>Agaricomycetes</taxon>
        <taxon>Agaricomycetidae</taxon>
        <taxon>Agaricales</taxon>
        <taxon>Agaricineae</taxon>
        <taxon>Strophariaceae</taxon>
        <taxon>Agrocybe</taxon>
    </lineage>
</organism>
<dbReference type="GO" id="GO:0006338">
    <property type="term" value="P:chromatin remodeling"/>
    <property type="evidence" value="ECO:0007669"/>
    <property type="project" value="UniProtKB-ARBA"/>
</dbReference>